<proteinExistence type="predicted"/>
<sequence length="54" mass="6056">MKGKIPSRKPGRAGGFNDRCAVARYIGPKTPKHGRVLDRRLILSERSGFGIMRF</sequence>
<gene>
    <name evidence="1" type="ORF">MES5069_70335</name>
</gene>
<comment type="caution">
    <text evidence="1">The sequence shown here is derived from an EMBL/GenBank/DDBJ whole genome shotgun (WGS) entry which is preliminary data.</text>
</comment>
<keyword evidence="2" id="KW-1185">Reference proteome</keyword>
<protein>
    <submittedName>
        <fullName evidence="1">Uncharacterized protein</fullName>
    </submittedName>
</protein>
<dbReference type="EMBL" id="CAKXZT010000168">
    <property type="protein sequence ID" value="CAH2408717.1"/>
    <property type="molecule type" value="Genomic_DNA"/>
</dbReference>
<accession>A0ABN8KEQ7</accession>
<evidence type="ECO:0000313" key="1">
    <source>
        <dbReference type="EMBL" id="CAH2408717.1"/>
    </source>
</evidence>
<organism evidence="1 2">
    <name type="scientific">Mesorhizobium escarrei</name>
    <dbReference type="NCBI Taxonomy" id="666018"/>
    <lineage>
        <taxon>Bacteria</taxon>
        <taxon>Pseudomonadati</taxon>
        <taxon>Pseudomonadota</taxon>
        <taxon>Alphaproteobacteria</taxon>
        <taxon>Hyphomicrobiales</taxon>
        <taxon>Phyllobacteriaceae</taxon>
        <taxon>Mesorhizobium</taxon>
    </lineage>
</organism>
<name>A0ABN8KEQ7_9HYPH</name>
<reference evidence="1 2" key="1">
    <citation type="submission" date="2022-03" db="EMBL/GenBank/DDBJ databases">
        <authorList>
            <person name="Brunel B."/>
        </authorList>
    </citation>
    <scope>NUCLEOTIDE SEQUENCE [LARGE SCALE GENOMIC DNA]</scope>
    <source>
        <strain evidence="1">STM5069sample</strain>
    </source>
</reference>
<evidence type="ECO:0000313" key="2">
    <source>
        <dbReference type="Proteomes" id="UP001153050"/>
    </source>
</evidence>
<dbReference type="Proteomes" id="UP001153050">
    <property type="component" value="Unassembled WGS sequence"/>
</dbReference>